<feature type="binding site" evidence="3">
    <location>
        <position position="60"/>
    </location>
    <ligand>
        <name>a divalent metal cation</name>
        <dbReference type="ChEBI" id="CHEBI:60240"/>
        <label>1</label>
    </ligand>
</feature>
<dbReference type="RefSeq" id="WP_127017193.1">
    <property type="nucleotide sequence ID" value="NZ_CP016379.1"/>
</dbReference>
<evidence type="ECO:0000313" key="5">
    <source>
        <dbReference type="Proteomes" id="UP000267250"/>
    </source>
</evidence>
<organism evidence="4 5">
    <name type="scientific">Anoxybacter fermentans</name>
    <dbReference type="NCBI Taxonomy" id="1323375"/>
    <lineage>
        <taxon>Bacteria</taxon>
        <taxon>Bacillati</taxon>
        <taxon>Bacillota</taxon>
        <taxon>Clostridia</taxon>
        <taxon>Halanaerobiales</taxon>
        <taxon>Anoxybacter</taxon>
    </lineage>
</organism>
<name>A0A3S9T094_9FIRM</name>
<dbReference type="KEGG" id="aft:BBF96_10860"/>
<evidence type="ECO:0000256" key="1">
    <source>
        <dbReference type="ARBA" id="ARBA00006964"/>
    </source>
</evidence>
<dbReference type="OrthoDB" id="9798371at2"/>
<evidence type="ECO:0000313" key="4">
    <source>
        <dbReference type="EMBL" id="AZR73842.1"/>
    </source>
</evidence>
<keyword evidence="5" id="KW-1185">Reference proteome</keyword>
<feature type="binding site" evidence="3">
    <location>
        <position position="61"/>
    </location>
    <ligand>
        <name>a divalent metal cation</name>
        <dbReference type="ChEBI" id="CHEBI:60240"/>
        <label>1</label>
    </ligand>
</feature>
<sequence length="278" mass="30505">MNTKRLMEIALELAGLDEIPEDSGIIVEGDGIKRILFGVDMETSELLLAKHLDVDCVITHHPKSGDPQINLYQVMSNQIKRMVVAGVPINKAQKALKKQQDKIERALHSSNYDRVASAARLLNMPFVAIHTPCDILAETTVQNHLDERLKNKPEATLQDVVDALMELPEYQNTRAKPKIRVGSKDDYAGKVFVTMAGGTGGGPDVAKAYFEAGIGTLVVMHMKEEVLNAVREQNIGNVIVAGHMASDSVGINKLIERYEKEGLEVIRCSGIVEPTIKS</sequence>
<protein>
    <recommendedName>
        <fullName evidence="2">GTP cyclohydrolase 1 type 2 homolog</fullName>
    </recommendedName>
</protein>
<comment type="similarity">
    <text evidence="1">Belongs to the GTP cyclohydrolase I type 2/NIF3 family.</text>
</comment>
<keyword evidence="3" id="KW-0479">Metal-binding</keyword>
<dbReference type="SUPFAM" id="SSF102705">
    <property type="entry name" value="NIF3 (NGG1p interacting factor 3)-like"/>
    <property type="match status" value="1"/>
</dbReference>
<gene>
    <name evidence="4" type="ORF">BBF96_10860</name>
</gene>
<dbReference type="AlphaFoldDB" id="A0A3S9T094"/>
<dbReference type="InterPro" id="IPR036069">
    <property type="entry name" value="DUF34/NIF3_sf"/>
</dbReference>
<proteinExistence type="inferred from homology"/>
<dbReference type="EMBL" id="CP016379">
    <property type="protein sequence ID" value="AZR73842.1"/>
    <property type="molecule type" value="Genomic_DNA"/>
</dbReference>
<reference evidence="4 5" key="1">
    <citation type="submission" date="2016-07" db="EMBL/GenBank/DDBJ databases">
        <title>Genome and transcriptome analysis of iron-reducing fermentative bacteria Anoxybacter fermentans.</title>
        <authorList>
            <person name="Zeng X."/>
            <person name="Shao Z."/>
        </authorList>
    </citation>
    <scope>NUCLEOTIDE SEQUENCE [LARGE SCALE GENOMIC DNA]</scope>
    <source>
        <strain evidence="4 5">DY22613</strain>
    </source>
</reference>
<evidence type="ECO:0000256" key="3">
    <source>
        <dbReference type="PIRSR" id="PIRSR602678-1"/>
    </source>
</evidence>
<dbReference type="InterPro" id="IPR002678">
    <property type="entry name" value="DUF34/NIF3"/>
</dbReference>
<evidence type="ECO:0000256" key="2">
    <source>
        <dbReference type="ARBA" id="ARBA00022112"/>
    </source>
</evidence>
<accession>A0A3S9T094</accession>
<dbReference type="Pfam" id="PF01784">
    <property type="entry name" value="DUF34_NIF3"/>
    <property type="match status" value="1"/>
</dbReference>
<feature type="binding site" evidence="3">
    <location>
        <position position="243"/>
    </location>
    <ligand>
        <name>a divalent metal cation</name>
        <dbReference type="ChEBI" id="CHEBI:60240"/>
        <label>1</label>
    </ligand>
</feature>
<dbReference type="Gene3D" id="3.40.1390.30">
    <property type="entry name" value="NIF3 (NGG1p interacting factor 3)-like"/>
    <property type="match status" value="2"/>
</dbReference>
<dbReference type="Proteomes" id="UP000267250">
    <property type="component" value="Chromosome"/>
</dbReference>